<sequence>MHFAKSPIIGTLDAHFHFECPFVGGVSLHPVASSQIASWRVRVPDTAALTPAEAAAALAGIVQEATAELVAFGTGLTKRASDLKALVQDAAKLADMPADMANDRAVIAAYVEQARTLSAEQPPASRALKDADTLARWVDRTEGLDRAPILAAMSDHEKALTTIEKTRGIAAKAITDLEGALTRIDAPETAHRLAGLKFQRDLGRVLPGLIAEFSEAEAAATAAVARMSTISAKLRELAQ</sequence>
<evidence type="ECO:0000313" key="2">
    <source>
        <dbReference type="Proteomes" id="UP000007319"/>
    </source>
</evidence>
<protein>
    <submittedName>
        <fullName evidence="1">Uncharacterized protein</fullName>
    </submittedName>
</protein>
<dbReference type="Proteomes" id="UP000007319">
    <property type="component" value="Chromosome"/>
</dbReference>
<name>A0A9P1JSH1_9PROT</name>
<dbReference type="KEGG" id="abs:AZOBR_160024"/>
<dbReference type="RefSeq" id="WP_014241062.1">
    <property type="nucleotide sequence ID" value="NC_016617.1"/>
</dbReference>
<gene>
    <name evidence="1" type="ORF">AZOBR_160024</name>
</gene>
<dbReference type="EMBL" id="HE577327">
    <property type="protein sequence ID" value="CCC98864.1"/>
    <property type="molecule type" value="Genomic_DNA"/>
</dbReference>
<keyword evidence="2" id="KW-1185">Reference proteome</keyword>
<proteinExistence type="predicted"/>
<dbReference type="AlphaFoldDB" id="A0A9P1JSH1"/>
<organism evidence="1 2">
    <name type="scientific">Azospirillum baldaniorum</name>
    <dbReference type="NCBI Taxonomy" id="1064539"/>
    <lineage>
        <taxon>Bacteria</taxon>
        <taxon>Pseudomonadati</taxon>
        <taxon>Pseudomonadota</taxon>
        <taxon>Alphaproteobacteria</taxon>
        <taxon>Rhodospirillales</taxon>
        <taxon>Azospirillaceae</taxon>
        <taxon>Azospirillum</taxon>
    </lineage>
</organism>
<accession>A0A9P1JSH1</accession>
<reference evidence="1 2" key="1">
    <citation type="journal article" date="2011" name="PLoS Genet.">
        <title>Azospirillum genomes reveal transition of bacteria from aquatic to terrestrial environments.</title>
        <authorList>
            <person name="Wisniewski-Dye F."/>
            <person name="Borziak K."/>
            <person name="Khalsa-Moyers G."/>
            <person name="Alexandre G."/>
            <person name="Sukharnikov L.O."/>
            <person name="Wuichet K."/>
            <person name="Hurst G.B."/>
            <person name="McDonald W.H."/>
            <person name="Robertson J.S."/>
            <person name="Barbe V."/>
            <person name="Calteau A."/>
            <person name="Rouy Z."/>
            <person name="Mangenot S."/>
            <person name="Prigent-Combaret C."/>
            <person name="Normand P."/>
            <person name="Boyer M."/>
            <person name="Siguier P."/>
            <person name="Dessaux Y."/>
            <person name="Elmerich C."/>
            <person name="Condemine G."/>
            <person name="Krishnen G."/>
            <person name="Kennedy I."/>
            <person name="Paterson A.H."/>
            <person name="Gonzalez V."/>
            <person name="Mavingui P."/>
            <person name="Zhulin I.B."/>
        </authorList>
    </citation>
    <scope>NUCLEOTIDE SEQUENCE [LARGE SCALE GENOMIC DNA]</scope>
    <source>
        <strain evidence="1 2">Sp245</strain>
    </source>
</reference>
<evidence type="ECO:0000313" key="1">
    <source>
        <dbReference type="EMBL" id="CCC98864.1"/>
    </source>
</evidence>